<name>A0A1G7DFX2_9RHOB</name>
<evidence type="ECO:0000256" key="1">
    <source>
        <dbReference type="ARBA" id="ARBA00004613"/>
    </source>
</evidence>
<dbReference type="InterPro" id="IPR036844">
    <property type="entry name" value="Hint_dom_sf"/>
</dbReference>
<accession>A0A1G7DFX2</accession>
<dbReference type="Gene3D" id="2.150.10.10">
    <property type="entry name" value="Serralysin-like metalloprotease, C-terminal"/>
    <property type="match status" value="2"/>
</dbReference>
<comment type="subcellular location">
    <subcellularLocation>
        <location evidence="1">Secreted</location>
    </subcellularLocation>
</comment>
<dbReference type="OrthoDB" id="6305173at2"/>
<evidence type="ECO:0000259" key="4">
    <source>
        <dbReference type="Pfam" id="PF13403"/>
    </source>
</evidence>
<keyword evidence="6" id="KW-1185">Reference proteome</keyword>
<dbReference type="AlphaFoldDB" id="A0A1G7DFX2"/>
<dbReference type="Pfam" id="PF13403">
    <property type="entry name" value="Hint_2"/>
    <property type="match status" value="1"/>
</dbReference>
<dbReference type="InterPro" id="IPR018511">
    <property type="entry name" value="Hemolysin-typ_Ca-bd_CS"/>
</dbReference>
<dbReference type="SUPFAM" id="SSF51120">
    <property type="entry name" value="beta-Roll"/>
    <property type="match status" value="1"/>
</dbReference>
<dbReference type="STRING" id="591205.SAMN05421538_10793"/>
<dbReference type="InterPro" id="IPR001343">
    <property type="entry name" value="Hemolysn_Ca-bd"/>
</dbReference>
<dbReference type="InterPro" id="IPR050557">
    <property type="entry name" value="RTX_toxin/Mannuronan_C5-epim"/>
</dbReference>
<organism evidence="5 6">
    <name type="scientific">Paracoccus isoporae</name>
    <dbReference type="NCBI Taxonomy" id="591205"/>
    <lineage>
        <taxon>Bacteria</taxon>
        <taxon>Pseudomonadati</taxon>
        <taxon>Pseudomonadota</taxon>
        <taxon>Alphaproteobacteria</taxon>
        <taxon>Rhodobacterales</taxon>
        <taxon>Paracoccaceae</taxon>
        <taxon>Paracoccus</taxon>
    </lineage>
</organism>
<dbReference type="Pfam" id="PF00353">
    <property type="entry name" value="HemolysinCabind"/>
    <property type="match status" value="3"/>
</dbReference>
<dbReference type="InterPro" id="IPR011049">
    <property type="entry name" value="Serralysin-like_metalloprot_C"/>
</dbReference>
<evidence type="ECO:0000313" key="5">
    <source>
        <dbReference type="EMBL" id="SDE50498.1"/>
    </source>
</evidence>
<dbReference type="PANTHER" id="PTHR38340">
    <property type="entry name" value="S-LAYER PROTEIN"/>
    <property type="match status" value="1"/>
</dbReference>
<dbReference type="RefSeq" id="WP_090524122.1">
    <property type="nucleotide sequence ID" value="NZ_FNAH01000007.1"/>
</dbReference>
<dbReference type="GO" id="GO:0005576">
    <property type="term" value="C:extracellular region"/>
    <property type="evidence" value="ECO:0007669"/>
    <property type="project" value="UniProtKB-SubCell"/>
</dbReference>
<dbReference type="PROSITE" id="PS00330">
    <property type="entry name" value="HEMOLYSIN_CALCIUM"/>
    <property type="match status" value="3"/>
</dbReference>
<reference evidence="5 6" key="1">
    <citation type="submission" date="2016-10" db="EMBL/GenBank/DDBJ databases">
        <authorList>
            <person name="de Groot N.N."/>
        </authorList>
    </citation>
    <scope>NUCLEOTIDE SEQUENCE [LARGE SCALE GENOMIC DNA]</scope>
    <source>
        <strain evidence="5 6">DSM 22220</strain>
    </source>
</reference>
<evidence type="ECO:0000256" key="3">
    <source>
        <dbReference type="SAM" id="MobiDB-lite"/>
    </source>
</evidence>
<evidence type="ECO:0000256" key="2">
    <source>
        <dbReference type="ARBA" id="ARBA00022525"/>
    </source>
</evidence>
<gene>
    <name evidence="5" type="ORF">SAMN05421538_10793</name>
</gene>
<proteinExistence type="predicted"/>
<feature type="domain" description="Hedgehog/Intein (Hint)" evidence="4">
    <location>
        <begin position="470"/>
        <end position="616"/>
    </location>
</feature>
<dbReference type="SUPFAM" id="SSF51294">
    <property type="entry name" value="Hedgehog/intein (Hint) domain"/>
    <property type="match status" value="1"/>
</dbReference>
<dbReference type="InterPro" id="IPR028992">
    <property type="entry name" value="Hedgehog/Intein_dom"/>
</dbReference>
<dbReference type="GO" id="GO:0005509">
    <property type="term" value="F:calcium ion binding"/>
    <property type="evidence" value="ECO:0007669"/>
    <property type="project" value="InterPro"/>
</dbReference>
<protein>
    <submittedName>
        <fullName evidence="5">Hemolysin-type calcium-binding repeat-containing protein</fullName>
    </submittedName>
</protein>
<evidence type="ECO:0000313" key="6">
    <source>
        <dbReference type="Proteomes" id="UP000199344"/>
    </source>
</evidence>
<keyword evidence="2" id="KW-0964">Secreted</keyword>
<feature type="region of interest" description="Disordered" evidence="3">
    <location>
        <begin position="301"/>
        <end position="338"/>
    </location>
</feature>
<dbReference type="PANTHER" id="PTHR38340:SF1">
    <property type="entry name" value="S-LAYER PROTEIN"/>
    <property type="match status" value="1"/>
</dbReference>
<dbReference type="EMBL" id="FNAH01000007">
    <property type="protein sequence ID" value="SDE50498.1"/>
    <property type="molecule type" value="Genomic_DNA"/>
</dbReference>
<dbReference type="Proteomes" id="UP000199344">
    <property type="component" value="Unassembled WGS sequence"/>
</dbReference>
<dbReference type="PRINTS" id="PR00313">
    <property type="entry name" value="CABNDNGRPT"/>
</dbReference>
<feature type="compositionally biased region" description="Low complexity" evidence="3">
    <location>
        <begin position="303"/>
        <end position="338"/>
    </location>
</feature>
<sequence>MASTTFRMLYLGKFADLDNGQNSYSGTLANRVIGSSNDPVFARSTEVTLNDGNNDGNVVTDDYKRYGPNDNITRTVGGVSRTLDIDSGALIQNVQIVQLIGPDTVRTETVTVRLMQDVDGQLFLMPPAKSGAGTNEVKLTDYPIVSIRFPEGSGNYNTEFSHVFSNRTPLPFSDGYVDGTDAGELIGDKYYDGDGDLVDNGDAVLPGTTGDQDVIRAGRGNDTVYAGNAADSVTGGEGDDVLYGYRENGSDDGAADTLDGGAGQDALYGGGGGDSLLGGTGRDTLNGGAGNDRLFGGADADTLNGDAGNDTLDGGTGNDRLNGGSGADSLLGGDGNDTLDGGSGADMLTGGYGYDRFTAGDDDTISDFRTQDQHDITNQNQSDNDFVDLSSYYNETNLALINASRAAQGLPEYRNPLHWMRADQDDDGVLNDLQGQTINGTKMQDLTFTLRAGEARVTGDQLTWDNTNVTCFGTDALILTAGGEVAAGDLAVGDLVETRDAGLQPIRWIGRRHLDAATLAAHPHLRPIRIRAGALGAGLPERDLIVSPQHRMLVRSKIAQRMFGTDEVLVAAKQLCRIEGIAPAEDLAEITYVHFLFDDHQIVRANGAETESMHTGAEAMRSVGAAAREEILTLFPELRDGSVRDPARTLASGRMGRRLALRHAENGKPLLQPHSA</sequence>